<evidence type="ECO:0000313" key="2">
    <source>
        <dbReference type="Proteomes" id="UP001519460"/>
    </source>
</evidence>
<keyword evidence="2" id="KW-1185">Reference proteome</keyword>
<comment type="caution">
    <text evidence="1">The sequence shown here is derived from an EMBL/GenBank/DDBJ whole genome shotgun (WGS) entry which is preliminary data.</text>
</comment>
<gene>
    <name evidence="1" type="ORF">BaRGS_00034025</name>
</gene>
<sequence>MRRCIQSTSALPTTSRATPAIPSLQSSHIRLSPIATPEALPARATVTDCSVMPDNPRKVIHV</sequence>
<accession>A0ABD0JIG5</accession>
<proteinExistence type="predicted"/>
<dbReference type="AlphaFoldDB" id="A0ABD0JIG5"/>
<dbReference type="EMBL" id="JACVVK020000427">
    <property type="protein sequence ID" value="KAK7474732.1"/>
    <property type="molecule type" value="Genomic_DNA"/>
</dbReference>
<name>A0ABD0JIG5_9CAEN</name>
<reference evidence="1 2" key="1">
    <citation type="journal article" date="2023" name="Sci. Data">
        <title>Genome assembly of the Korean intertidal mud-creeper Batillaria attramentaria.</title>
        <authorList>
            <person name="Patra A.K."/>
            <person name="Ho P.T."/>
            <person name="Jun S."/>
            <person name="Lee S.J."/>
            <person name="Kim Y."/>
            <person name="Won Y.J."/>
        </authorList>
    </citation>
    <scope>NUCLEOTIDE SEQUENCE [LARGE SCALE GENOMIC DNA]</scope>
    <source>
        <strain evidence="1">Wonlab-2016</strain>
    </source>
</reference>
<protein>
    <submittedName>
        <fullName evidence="1">Uncharacterized protein</fullName>
    </submittedName>
</protein>
<dbReference type="Proteomes" id="UP001519460">
    <property type="component" value="Unassembled WGS sequence"/>
</dbReference>
<feature type="non-terminal residue" evidence="1">
    <location>
        <position position="62"/>
    </location>
</feature>
<evidence type="ECO:0000313" key="1">
    <source>
        <dbReference type="EMBL" id="KAK7474732.1"/>
    </source>
</evidence>
<organism evidence="1 2">
    <name type="scientific">Batillaria attramentaria</name>
    <dbReference type="NCBI Taxonomy" id="370345"/>
    <lineage>
        <taxon>Eukaryota</taxon>
        <taxon>Metazoa</taxon>
        <taxon>Spiralia</taxon>
        <taxon>Lophotrochozoa</taxon>
        <taxon>Mollusca</taxon>
        <taxon>Gastropoda</taxon>
        <taxon>Caenogastropoda</taxon>
        <taxon>Sorbeoconcha</taxon>
        <taxon>Cerithioidea</taxon>
        <taxon>Batillariidae</taxon>
        <taxon>Batillaria</taxon>
    </lineage>
</organism>